<dbReference type="RefSeq" id="WP_133869565.1">
    <property type="nucleotide sequence ID" value="NZ_JAVJPS010000010.1"/>
</dbReference>
<reference evidence="1 2" key="1">
    <citation type="submission" date="2019-03" db="EMBL/GenBank/DDBJ databases">
        <title>Sequencing the genomes of 1000 actinobacteria strains.</title>
        <authorList>
            <person name="Klenk H.-P."/>
        </authorList>
    </citation>
    <scope>NUCLEOTIDE SEQUENCE [LARGE SCALE GENOMIC DNA]</scope>
    <source>
        <strain evidence="1 2">DSM 18936</strain>
    </source>
</reference>
<dbReference type="SUPFAM" id="SSF52833">
    <property type="entry name" value="Thioredoxin-like"/>
    <property type="match status" value="1"/>
</dbReference>
<gene>
    <name evidence="1" type="ORF">BDK89_2875</name>
</gene>
<comment type="caution">
    <text evidence="1">The sequence shown here is derived from an EMBL/GenBank/DDBJ whole genome shotgun (WGS) entry which is preliminary data.</text>
</comment>
<evidence type="ECO:0000313" key="1">
    <source>
        <dbReference type="EMBL" id="TDT17267.1"/>
    </source>
</evidence>
<sequence length="73" mass="7772">MAWSGDTGQYVDFADRYDLSFPQIDDTNADVFTRFGVAYQPAIAIVLPNGDVQTIAGAVDAETLDGILSQATA</sequence>
<protein>
    <submittedName>
        <fullName evidence="1">Uncharacterized protein</fullName>
    </submittedName>
</protein>
<name>A0A4R7I141_9ACTN</name>
<keyword evidence="2" id="KW-1185">Reference proteome</keyword>
<evidence type="ECO:0000313" key="2">
    <source>
        <dbReference type="Proteomes" id="UP000294558"/>
    </source>
</evidence>
<dbReference type="AlphaFoldDB" id="A0A4R7I141"/>
<dbReference type="Proteomes" id="UP000294558">
    <property type="component" value="Unassembled WGS sequence"/>
</dbReference>
<dbReference type="EMBL" id="SOAU01000001">
    <property type="protein sequence ID" value="TDT17267.1"/>
    <property type="molecule type" value="Genomic_DNA"/>
</dbReference>
<dbReference type="Gene3D" id="3.40.30.10">
    <property type="entry name" value="Glutaredoxin"/>
    <property type="match status" value="1"/>
</dbReference>
<proteinExistence type="predicted"/>
<organism evidence="1 2">
    <name type="scientific">Ilumatobacter fluminis</name>
    <dbReference type="NCBI Taxonomy" id="467091"/>
    <lineage>
        <taxon>Bacteria</taxon>
        <taxon>Bacillati</taxon>
        <taxon>Actinomycetota</taxon>
        <taxon>Acidimicrobiia</taxon>
        <taxon>Acidimicrobiales</taxon>
        <taxon>Ilumatobacteraceae</taxon>
        <taxon>Ilumatobacter</taxon>
    </lineage>
</organism>
<dbReference type="InterPro" id="IPR036249">
    <property type="entry name" value="Thioredoxin-like_sf"/>
</dbReference>
<accession>A0A4R7I141</accession>
<dbReference type="OrthoDB" id="9790194at2"/>